<dbReference type="Proteomes" id="UP000593571">
    <property type="component" value="Unassembled WGS sequence"/>
</dbReference>
<accession>A0A7J8B8A6</accession>
<organism evidence="1 2">
    <name type="scientific">Rousettus aegyptiacus</name>
    <name type="common">Egyptian fruit bat</name>
    <name type="synonym">Pteropus aegyptiacus</name>
    <dbReference type="NCBI Taxonomy" id="9407"/>
    <lineage>
        <taxon>Eukaryota</taxon>
        <taxon>Metazoa</taxon>
        <taxon>Chordata</taxon>
        <taxon>Craniata</taxon>
        <taxon>Vertebrata</taxon>
        <taxon>Euteleostomi</taxon>
        <taxon>Mammalia</taxon>
        <taxon>Eutheria</taxon>
        <taxon>Laurasiatheria</taxon>
        <taxon>Chiroptera</taxon>
        <taxon>Yinpterochiroptera</taxon>
        <taxon>Pteropodoidea</taxon>
        <taxon>Pteropodidae</taxon>
        <taxon>Rousettinae</taxon>
        <taxon>Rousettus</taxon>
    </lineage>
</organism>
<proteinExistence type="predicted"/>
<protein>
    <submittedName>
        <fullName evidence="1">Uncharacterized protein</fullName>
    </submittedName>
</protein>
<keyword evidence="2" id="KW-1185">Reference proteome</keyword>
<dbReference type="EMBL" id="JACASE010000019">
    <property type="protein sequence ID" value="KAF6394699.1"/>
    <property type="molecule type" value="Genomic_DNA"/>
</dbReference>
<dbReference type="AlphaFoldDB" id="A0A7J8B8A6"/>
<comment type="caution">
    <text evidence="1">The sequence shown here is derived from an EMBL/GenBank/DDBJ whole genome shotgun (WGS) entry which is preliminary data.</text>
</comment>
<reference evidence="1 2" key="1">
    <citation type="journal article" date="2020" name="Nature">
        <title>Six reference-quality genomes reveal evolution of bat adaptations.</title>
        <authorList>
            <person name="Jebb D."/>
            <person name="Huang Z."/>
            <person name="Pippel M."/>
            <person name="Hughes G.M."/>
            <person name="Lavrichenko K."/>
            <person name="Devanna P."/>
            <person name="Winkler S."/>
            <person name="Jermiin L.S."/>
            <person name="Skirmuntt E.C."/>
            <person name="Katzourakis A."/>
            <person name="Burkitt-Gray L."/>
            <person name="Ray D.A."/>
            <person name="Sullivan K.A.M."/>
            <person name="Roscito J.G."/>
            <person name="Kirilenko B.M."/>
            <person name="Davalos L.M."/>
            <person name="Corthals A.P."/>
            <person name="Power M.L."/>
            <person name="Jones G."/>
            <person name="Ransome R.D."/>
            <person name="Dechmann D.K.N."/>
            <person name="Locatelli A.G."/>
            <person name="Puechmaille S.J."/>
            <person name="Fedrigo O."/>
            <person name="Jarvis E.D."/>
            <person name="Hiller M."/>
            <person name="Vernes S.C."/>
            <person name="Myers E.W."/>
            <person name="Teeling E.C."/>
        </authorList>
    </citation>
    <scope>NUCLEOTIDE SEQUENCE [LARGE SCALE GENOMIC DNA]</scope>
    <source>
        <strain evidence="1">MRouAeg1</strain>
        <tissue evidence="1">Muscle</tissue>
    </source>
</reference>
<gene>
    <name evidence="1" type="ORF">HJG63_010024</name>
</gene>
<sequence>MDGLGWGAGEGPSPGGLGKALGCGRCMPPWRCIPRCRAGATGSPSRCRHRLLPRLSQAGPGHRPPRLTDSGTGLCRILRFRNHSASHDRPRDVSIAVHFSFVGSLSGASSTRRSALSRGRW</sequence>
<evidence type="ECO:0000313" key="2">
    <source>
        <dbReference type="Proteomes" id="UP000593571"/>
    </source>
</evidence>
<name>A0A7J8B8A6_ROUAE</name>
<evidence type="ECO:0000313" key="1">
    <source>
        <dbReference type="EMBL" id="KAF6394699.1"/>
    </source>
</evidence>